<evidence type="ECO:0000259" key="5">
    <source>
        <dbReference type="Pfam" id="PF05157"/>
    </source>
</evidence>
<dbReference type="SUPFAM" id="SSF53448">
    <property type="entry name" value="Nucleotide-diphospho-sugar transferases"/>
    <property type="match status" value="1"/>
</dbReference>
<feature type="transmembrane region" description="Helical" evidence="4">
    <location>
        <begin position="278"/>
        <end position="297"/>
    </location>
</feature>
<evidence type="ECO:0000256" key="1">
    <source>
        <dbReference type="ARBA" id="ARBA00006739"/>
    </source>
</evidence>
<feature type="transmembrane region" description="Helical" evidence="4">
    <location>
        <begin position="303"/>
        <end position="321"/>
    </location>
</feature>
<dbReference type="Pfam" id="PF13641">
    <property type="entry name" value="Glyco_tranf_2_3"/>
    <property type="match status" value="1"/>
</dbReference>
<dbReference type="PANTHER" id="PTHR43630:SF1">
    <property type="entry name" value="POLY-BETA-1,6-N-ACETYL-D-GLUCOSAMINE SYNTHASE"/>
    <property type="match status" value="1"/>
</dbReference>
<gene>
    <name evidence="6" type="ORF">C7B43_10935</name>
</gene>
<name>A0A2T2X092_9FIRM</name>
<dbReference type="PANTHER" id="PTHR43630">
    <property type="entry name" value="POLY-BETA-1,6-N-ACETYL-D-GLUCOSAMINE SYNTHASE"/>
    <property type="match status" value="1"/>
</dbReference>
<dbReference type="Proteomes" id="UP000242699">
    <property type="component" value="Unassembled WGS sequence"/>
</dbReference>
<keyword evidence="2" id="KW-0328">Glycosyltransferase</keyword>
<keyword evidence="4" id="KW-0472">Membrane</keyword>
<dbReference type="InterPro" id="IPR029044">
    <property type="entry name" value="Nucleotide-diphossugar_trans"/>
</dbReference>
<protein>
    <submittedName>
        <fullName evidence="6">Glycosyl transferase family 2</fullName>
    </submittedName>
</protein>
<dbReference type="AlphaFoldDB" id="A0A2T2X092"/>
<organism evidence="6 7">
    <name type="scientific">Sulfobacillus benefaciens</name>
    <dbReference type="NCBI Taxonomy" id="453960"/>
    <lineage>
        <taxon>Bacteria</taxon>
        <taxon>Bacillati</taxon>
        <taxon>Bacillota</taxon>
        <taxon>Clostridia</taxon>
        <taxon>Eubacteriales</taxon>
        <taxon>Clostridiales Family XVII. Incertae Sedis</taxon>
        <taxon>Sulfobacillus</taxon>
    </lineage>
</organism>
<dbReference type="Pfam" id="PF05157">
    <property type="entry name" value="MshEN"/>
    <property type="match status" value="1"/>
</dbReference>
<evidence type="ECO:0000256" key="4">
    <source>
        <dbReference type="SAM" id="Phobius"/>
    </source>
</evidence>
<dbReference type="CDD" id="cd06427">
    <property type="entry name" value="CESA_like_2"/>
    <property type="match status" value="1"/>
</dbReference>
<dbReference type="InterPro" id="IPR007831">
    <property type="entry name" value="T2SS_GspE_N"/>
</dbReference>
<comment type="caution">
    <text evidence="6">The sequence shown here is derived from an EMBL/GenBank/DDBJ whole genome shotgun (WGS) entry which is preliminary data.</text>
</comment>
<evidence type="ECO:0000256" key="3">
    <source>
        <dbReference type="ARBA" id="ARBA00022679"/>
    </source>
</evidence>
<keyword evidence="4" id="KW-1133">Transmembrane helix</keyword>
<dbReference type="Gene3D" id="3.30.300.160">
    <property type="entry name" value="Type II secretion system, protein E, N-terminal domain"/>
    <property type="match status" value="1"/>
</dbReference>
<dbReference type="GO" id="GO:0016757">
    <property type="term" value="F:glycosyltransferase activity"/>
    <property type="evidence" value="ECO:0007669"/>
    <property type="project" value="UniProtKB-KW"/>
</dbReference>
<evidence type="ECO:0000313" key="7">
    <source>
        <dbReference type="Proteomes" id="UP000242699"/>
    </source>
</evidence>
<evidence type="ECO:0000256" key="2">
    <source>
        <dbReference type="ARBA" id="ARBA00022676"/>
    </source>
</evidence>
<dbReference type="EMBL" id="PXYT01000023">
    <property type="protein sequence ID" value="PSR27892.1"/>
    <property type="molecule type" value="Genomic_DNA"/>
</dbReference>
<proteinExistence type="inferred from homology"/>
<comment type="similarity">
    <text evidence="1">Belongs to the glycosyltransferase 2 family.</text>
</comment>
<feature type="domain" description="Type II secretion system protein GspE N-terminal" evidence="5">
    <location>
        <begin position="184"/>
        <end position="251"/>
    </location>
</feature>
<evidence type="ECO:0000313" key="6">
    <source>
        <dbReference type="EMBL" id="PSR27892.1"/>
    </source>
</evidence>
<sequence length="735" mass="82458">MSVSPIELWSQVPAITLATDNHPRGTAVEDIDLSAAFLLKPDQARDAGILPFRREDGCLWVAAAEPLSPAAWALLDRLGPVRIYRTVLANLLVAQWKVYGSPGDNRPLFGDIAVNKYGLSPHLLNRALEIQNRQGGTLGQICLSIKALNSWQVANVLGEQTSIPVTNLLDNPSHDDHTLNAIWSLMTKDEWRQYAMVPVSDTLKEIVVAVANPFDNRGPMSLGAKTAKRITVTVTGQRDIAAQLARHYQEQDLTISRSHLFTTSPDNSAIRTLTPRQTLALVLTILFLAVVTIWHPVTALSVTSSLLILCYAILVVHRLWIINKGTKSNNDLSFTPEDLQQLKDSDLPMYTILIPARDEASVLPVMAQALQQLDYPPDRLDVKLLLEDDDVETITAARQAHLPHFVEIVVVPVSDPRTKPKACNFGLQRAQGEFITIYDAEDLPDPSQLKKALLAFQQSDSRLGCVQAKLSYFNAGQNLLTRWFTAEYGAWFDLLLPALHAAGMPIPLGGTSNHFRTRVLKEIGAWDPYNVTEDADLGIRLHKAGYRTAVIDSITYEEANSEFVNWIRQRSRWIKGYLQTWLVHMRHPLQLRRQLGRKGFWGFQLAILGTPLMFILNPLYWFITSLWFMTHWGIIPHLFPPGIYYLGMMNLLAGNFAFTYLNSVGAAKRGHWDLVPYTILTPIYWSMMSLASWKALIQLVTRPSHWEKTKHGLVDWNKLAGPTKLTSAVSREGGR</sequence>
<feature type="transmembrane region" description="Helical" evidence="4">
    <location>
        <begin position="600"/>
        <end position="623"/>
    </location>
</feature>
<accession>A0A2T2X092</accession>
<feature type="transmembrane region" description="Helical" evidence="4">
    <location>
        <begin position="643"/>
        <end position="662"/>
    </location>
</feature>
<dbReference type="Gene3D" id="3.90.550.10">
    <property type="entry name" value="Spore Coat Polysaccharide Biosynthesis Protein SpsA, Chain A"/>
    <property type="match status" value="1"/>
</dbReference>
<dbReference type="SUPFAM" id="SSF160246">
    <property type="entry name" value="EspE N-terminal domain-like"/>
    <property type="match status" value="1"/>
</dbReference>
<keyword evidence="4" id="KW-0812">Transmembrane</keyword>
<keyword evidence="3 6" id="KW-0808">Transferase</keyword>
<dbReference type="InterPro" id="IPR037257">
    <property type="entry name" value="T2SS_E_N_sf"/>
</dbReference>
<reference evidence="6 7" key="1">
    <citation type="journal article" date="2014" name="BMC Genomics">
        <title>Comparison of environmental and isolate Sulfobacillus genomes reveals diverse carbon, sulfur, nitrogen, and hydrogen metabolisms.</title>
        <authorList>
            <person name="Justice N.B."/>
            <person name="Norman A."/>
            <person name="Brown C.T."/>
            <person name="Singh A."/>
            <person name="Thomas B.C."/>
            <person name="Banfield J.F."/>
        </authorList>
    </citation>
    <scope>NUCLEOTIDE SEQUENCE [LARGE SCALE GENOMIC DNA]</scope>
    <source>
        <strain evidence="6">AMDSBA1</strain>
    </source>
</reference>